<evidence type="ECO:0000259" key="5">
    <source>
        <dbReference type="Pfam" id="PF26153"/>
    </source>
</evidence>
<keyword evidence="2" id="KW-1133">Transmembrane helix</keyword>
<comment type="caution">
    <text evidence="6">The sequence shown here is derived from an EMBL/GenBank/DDBJ whole genome shotgun (WGS) entry which is preliminary data.</text>
</comment>
<feature type="domain" description="Tag1-like fourth Ig-like" evidence="4">
    <location>
        <begin position="577"/>
        <end position="694"/>
    </location>
</feature>
<keyword evidence="2" id="KW-0812">Transmembrane</keyword>
<feature type="region of interest" description="Disordered" evidence="1">
    <location>
        <begin position="1"/>
        <end position="59"/>
    </location>
</feature>
<dbReference type="PANTHER" id="PTHR35895:SF3">
    <property type="entry name" value="PRE-RRNA PROCESSING PROTEIN"/>
    <property type="match status" value="1"/>
</dbReference>
<feature type="domain" description="Tag1-like fifth Ig-like" evidence="5">
    <location>
        <begin position="723"/>
        <end position="832"/>
    </location>
</feature>
<evidence type="ECO:0000313" key="6">
    <source>
        <dbReference type="EMBL" id="VUC22077.1"/>
    </source>
</evidence>
<feature type="transmembrane region" description="Helical" evidence="2">
    <location>
        <begin position="67"/>
        <end position="87"/>
    </location>
</feature>
<dbReference type="InterPro" id="IPR059066">
    <property type="entry name" value="Ig_Tag1-like_5th"/>
</dbReference>
<feature type="domain" description="Tag1 C-terminal" evidence="3">
    <location>
        <begin position="456"/>
        <end position="566"/>
    </location>
</feature>
<gene>
    <name evidence="6" type="ORF">CLO192961_LOCUS73159</name>
</gene>
<evidence type="ECO:0000256" key="2">
    <source>
        <dbReference type="SAM" id="Phobius"/>
    </source>
</evidence>
<keyword evidence="7" id="KW-1185">Reference proteome</keyword>
<accession>A0ABY6TVG8</accession>
<dbReference type="Proteomes" id="UP000766486">
    <property type="component" value="Unassembled WGS sequence"/>
</dbReference>
<keyword evidence="2" id="KW-0472">Membrane</keyword>
<dbReference type="EMBL" id="CABFNS010000513">
    <property type="protein sequence ID" value="VUC22077.1"/>
    <property type="molecule type" value="Genomic_DNA"/>
</dbReference>
<protein>
    <recommendedName>
        <fullName evidence="8">Pre-rRNA processing protein</fullName>
    </recommendedName>
</protein>
<sequence>MASDERSPLLSSENHQQVDSNPSESTPLLGGQQETSGENEQQVEPSTTPPNKKAASSSKQSLRWPSIIASIILAILVVAVLVGGFVVPGAVQQYAEQAAVVEPTSLSVESITSDGVRARIQANFRLDGSKVGDNNARRIGRFATGVMRKLETEETTLSVYLPHYNNSLLGRAVVPALTIDIVDGHTTVLDFVTDLSPGDAENIRKIANDWLTGKLEWLKLTGAADITVKSGLIPLGTHSVVESLVFEANKIPSIPEYKIERLNFHDVPLGPGGRKAVGANVSIVVHNDYPIAADVPPLSFDILVANCDASEPYIEVAEAATSLIEVRPDADVTANALGVIGEIPDSLVRNCPRSNSSPLDMFMKHYLNGEDAEVFVRGKTISDSDLPAWVSDLLKNLVVPIDLPGRSFGNVIRNFSATDVDFKLPSPFADPNDPESSPKVSGNIEVFALLPEELSLDIAVDALRSDADLFFEGKKLGELNLRQWQESKSTRVNDGGDELLKVSARIKDVPLKITDDAVFSDVLQKMLFGGRDIILDVEAAVDAKVGTVLGSLTVKGVPAQGKIPVKRLPTDTLNALEPQVDELQILNTSSTGIYMQASVNFSNPTPYTASIPYFSARILNSGKIIGQAVAKDITLKLGNNTGNIIHATWDPLSFGGPESHKNARRLLSDYLSGENTTLELATNADSFPGLPELGIAFSKLNFTVPTPRLKLPGDDDEDEDGESRLGFIRDATFHLFSSTASFTLASPLHANTVHLEHINATAYYNHTEPVGQIVNDKPFPIPPGLSQTPRLPVDWSPDSIGYDKLRDVVGGQLKLDAIAYVTLRIGNWVEEVRYVGHGLGAKVSL</sequence>
<proteinExistence type="predicted"/>
<name>A0ABY6TVG8_BIOOC</name>
<reference evidence="6 7" key="1">
    <citation type="submission" date="2019-06" db="EMBL/GenBank/DDBJ databases">
        <authorList>
            <person name="Broberg M."/>
        </authorList>
    </citation>
    <scope>NUCLEOTIDE SEQUENCE [LARGE SCALE GENOMIC DNA]</scope>
</reference>
<dbReference type="Pfam" id="PF22786">
    <property type="entry name" value="Tag1_C"/>
    <property type="match status" value="1"/>
</dbReference>
<evidence type="ECO:0000256" key="1">
    <source>
        <dbReference type="SAM" id="MobiDB-lite"/>
    </source>
</evidence>
<evidence type="ECO:0000259" key="3">
    <source>
        <dbReference type="Pfam" id="PF22786"/>
    </source>
</evidence>
<dbReference type="InterPro" id="IPR055011">
    <property type="entry name" value="Tag1_C"/>
</dbReference>
<dbReference type="PANTHER" id="PTHR35895">
    <property type="entry name" value="CHROMOSOME 16, WHOLE GENOME SHOTGUN SEQUENCE"/>
    <property type="match status" value="1"/>
</dbReference>
<evidence type="ECO:0000259" key="4">
    <source>
        <dbReference type="Pfam" id="PF26150"/>
    </source>
</evidence>
<dbReference type="Pfam" id="PF26153">
    <property type="entry name" value="LEA-2L_5"/>
    <property type="match status" value="1"/>
</dbReference>
<dbReference type="Pfam" id="PF26174">
    <property type="entry name" value="LEA-2_1"/>
    <property type="match status" value="1"/>
</dbReference>
<dbReference type="InterPro" id="IPR059065">
    <property type="entry name" value="Ig_Tag1-like_4th"/>
</dbReference>
<dbReference type="InterPro" id="IPR046368">
    <property type="entry name" value="Tag1"/>
</dbReference>
<evidence type="ECO:0000313" key="7">
    <source>
        <dbReference type="Proteomes" id="UP000766486"/>
    </source>
</evidence>
<dbReference type="Pfam" id="PF26150">
    <property type="entry name" value="LEA-2_4"/>
    <property type="match status" value="1"/>
</dbReference>
<feature type="compositionally biased region" description="Polar residues" evidence="1">
    <location>
        <begin position="9"/>
        <end position="59"/>
    </location>
</feature>
<evidence type="ECO:0008006" key="8">
    <source>
        <dbReference type="Google" id="ProtNLM"/>
    </source>
</evidence>
<organism evidence="6 7">
    <name type="scientific">Bionectria ochroleuca</name>
    <name type="common">Gliocladium roseum</name>
    <dbReference type="NCBI Taxonomy" id="29856"/>
    <lineage>
        <taxon>Eukaryota</taxon>
        <taxon>Fungi</taxon>
        <taxon>Dikarya</taxon>
        <taxon>Ascomycota</taxon>
        <taxon>Pezizomycotina</taxon>
        <taxon>Sordariomycetes</taxon>
        <taxon>Hypocreomycetidae</taxon>
        <taxon>Hypocreales</taxon>
        <taxon>Bionectriaceae</taxon>
        <taxon>Clonostachys</taxon>
    </lineage>
</organism>